<dbReference type="PROSITE" id="PS51897">
    <property type="entry name" value="ANNEXIN_2"/>
    <property type="match status" value="2"/>
</dbReference>
<dbReference type="SMART" id="SM00335">
    <property type="entry name" value="ANX"/>
    <property type="match status" value="3"/>
</dbReference>
<dbReference type="EMBL" id="WUAV01000005">
    <property type="protein sequence ID" value="KAF1752782.1"/>
    <property type="molecule type" value="Genomic_DNA"/>
</dbReference>
<keyword evidence="2" id="KW-0677">Repeat</keyword>
<name>A0A6A5GE79_CAERE</name>
<gene>
    <name evidence="5" type="ORF">GCK72_019337</name>
</gene>
<dbReference type="InterPro" id="IPR037104">
    <property type="entry name" value="Annexin_sf"/>
</dbReference>
<dbReference type="AlphaFoldDB" id="A0A6A5GE79"/>
<dbReference type="KEGG" id="crq:GCK72_019337"/>
<dbReference type="Gene3D" id="1.10.220.10">
    <property type="entry name" value="Annexin"/>
    <property type="match status" value="3"/>
</dbReference>
<dbReference type="GO" id="GO:0005634">
    <property type="term" value="C:nucleus"/>
    <property type="evidence" value="ECO:0007669"/>
    <property type="project" value="TreeGrafter"/>
</dbReference>
<evidence type="ECO:0000313" key="6">
    <source>
        <dbReference type="Proteomes" id="UP000483820"/>
    </source>
</evidence>
<dbReference type="PRINTS" id="PR00196">
    <property type="entry name" value="ANNEXIN"/>
</dbReference>
<dbReference type="GO" id="GO:0005886">
    <property type="term" value="C:plasma membrane"/>
    <property type="evidence" value="ECO:0007669"/>
    <property type="project" value="TreeGrafter"/>
</dbReference>
<keyword evidence="3" id="KW-0041">Annexin</keyword>
<protein>
    <submittedName>
        <fullName evidence="5">Uncharacterized protein</fullName>
    </submittedName>
</protein>
<dbReference type="GO" id="GO:0005737">
    <property type="term" value="C:cytoplasm"/>
    <property type="evidence" value="ECO:0007669"/>
    <property type="project" value="TreeGrafter"/>
</dbReference>
<dbReference type="SUPFAM" id="SSF47874">
    <property type="entry name" value="Annexin"/>
    <property type="match status" value="1"/>
</dbReference>
<evidence type="ECO:0000256" key="3">
    <source>
        <dbReference type="ARBA" id="ARBA00023216"/>
    </source>
</evidence>
<proteinExistence type="inferred from homology"/>
<dbReference type="FunFam" id="1.10.220.10:FF:000024">
    <property type="entry name" value="AnNEXin family"/>
    <property type="match status" value="1"/>
</dbReference>
<dbReference type="RefSeq" id="XP_003115386.2">
    <property type="nucleotide sequence ID" value="XM_003115338.2"/>
</dbReference>
<evidence type="ECO:0000313" key="5">
    <source>
        <dbReference type="EMBL" id="KAF1752782.1"/>
    </source>
</evidence>
<dbReference type="Pfam" id="PF00191">
    <property type="entry name" value="Annexin"/>
    <property type="match status" value="3"/>
</dbReference>
<dbReference type="GO" id="GO:0001786">
    <property type="term" value="F:phosphatidylserine binding"/>
    <property type="evidence" value="ECO:0007669"/>
    <property type="project" value="TreeGrafter"/>
</dbReference>
<dbReference type="GO" id="GO:0005544">
    <property type="term" value="F:calcium-dependent phospholipid binding"/>
    <property type="evidence" value="ECO:0007669"/>
    <property type="project" value="InterPro"/>
</dbReference>
<evidence type="ECO:0000256" key="1">
    <source>
        <dbReference type="ARBA" id="ARBA00007831"/>
    </source>
</evidence>
<evidence type="ECO:0000256" key="2">
    <source>
        <dbReference type="ARBA" id="ARBA00022737"/>
    </source>
</evidence>
<dbReference type="GeneID" id="9839070"/>
<organism evidence="5 6">
    <name type="scientific">Caenorhabditis remanei</name>
    <name type="common">Caenorhabditis vulgaris</name>
    <dbReference type="NCBI Taxonomy" id="31234"/>
    <lineage>
        <taxon>Eukaryota</taxon>
        <taxon>Metazoa</taxon>
        <taxon>Ecdysozoa</taxon>
        <taxon>Nematoda</taxon>
        <taxon>Chromadorea</taxon>
        <taxon>Rhabditida</taxon>
        <taxon>Rhabditina</taxon>
        <taxon>Rhabditomorpha</taxon>
        <taxon>Rhabditoidea</taxon>
        <taxon>Rhabditidae</taxon>
        <taxon>Peloderinae</taxon>
        <taxon>Caenorhabditis</taxon>
    </lineage>
</organism>
<reference evidence="5 6" key="1">
    <citation type="submission" date="2019-12" db="EMBL/GenBank/DDBJ databases">
        <title>Chromosome-level assembly of the Caenorhabditis remanei genome.</title>
        <authorList>
            <person name="Teterina A.A."/>
            <person name="Willis J.H."/>
            <person name="Phillips P.C."/>
        </authorList>
    </citation>
    <scope>NUCLEOTIDE SEQUENCE [LARGE SCALE GENOMIC DNA]</scope>
    <source>
        <strain evidence="5 6">PX506</strain>
        <tissue evidence="5">Whole organism</tissue>
    </source>
</reference>
<dbReference type="GO" id="GO:0012506">
    <property type="term" value="C:vesicle membrane"/>
    <property type="evidence" value="ECO:0007669"/>
    <property type="project" value="TreeGrafter"/>
</dbReference>
<dbReference type="InterPro" id="IPR001464">
    <property type="entry name" value="Annexin"/>
</dbReference>
<dbReference type="FunFam" id="1.10.220.10:FF:000001">
    <property type="entry name" value="Annexin"/>
    <property type="match status" value="1"/>
</dbReference>
<evidence type="ECO:0000256" key="4">
    <source>
        <dbReference type="SAM" id="MobiDB-lite"/>
    </source>
</evidence>
<dbReference type="GO" id="GO:0005509">
    <property type="term" value="F:calcium ion binding"/>
    <property type="evidence" value="ECO:0007669"/>
    <property type="project" value="InterPro"/>
</dbReference>
<accession>A0A6A5GE79</accession>
<dbReference type="PANTHER" id="PTHR10502">
    <property type="entry name" value="ANNEXIN"/>
    <property type="match status" value="1"/>
</dbReference>
<sequence>MLVYQSSSHFVAKSDNADVDQKFFSSFSEMSDRSISIEVTRADPRDRTLSTGSSLDSENSHRSKNIPMIYQMYESQYEDLRGTIYGPSSPDFHPVQASETLRSSLHGLETKDQTIINTVLYHNNFQRQKILGAYEDMYSRKLLEDLEEECGGFFFEMCQALFKPAPNYDAQCVYKSLSNRHGDRSVAIEIACTRSPRQLRALRDTYQTDYRKSLDKDITVKVEGVVGKMIGLLLCNNREEGLGVRLNDELVDKHVKILLTTTIDDIAKNVNLFEELFIGHSWKHIGAVLDKVDESRKDMQDIETVIRRNKNIHSEIRLILATIARVSRNIQIYFAEKLRAAMTAERVDQSTIIRICVSRSEIDLQDISLEYKRKYQRPLEHDICQTTSGEYTRMICTLLSGFNNMENSFAPTPESIE</sequence>
<dbReference type="FunFam" id="1.10.220.10:FF:000023">
    <property type="entry name" value="AnNEXin family"/>
    <property type="match status" value="1"/>
</dbReference>
<dbReference type="CTD" id="9839070"/>
<dbReference type="InterPro" id="IPR018502">
    <property type="entry name" value="Annexin_repeat"/>
</dbReference>
<comment type="similarity">
    <text evidence="1">Belongs to the annexin family.</text>
</comment>
<comment type="caution">
    <text evidence="5">The sequence shown here is derived from an EMBL/GenBank/DDBJ whole genome shotgun (WGS) entry which is preliminary data.</text>
</comment>
<dbReference type="PANTHER" id="PTHR10502:SF243">
    <property type="entry name" value="ANNEXIN"/>
    <property type="match status" value="1"/>
</dbReference>
<feature type="region of interest" description="Disordered" evidence="4">
    <location>
        <begin position="39"/>
        <end position="61"/>
    </location>
</feature>
<dbReference type="Proteomes" id="UP000483820">
    <property type="component" value="Chromosome V"/>
</dbReference>